<accession>D1QVK9</accession>
<proteinExistence type="predicted"/>
<protein>
    <submittedName>
        <fullName evidence="1">Uncharacterized protein</fullName>
    </submittedName>
</protein>
<evidence type="ECO:0000313" key="2">
    <source>
        <dbReference type="Proteomes" id="UP000004079"/>
    </source>
</evidence>
<comment type="caution">
    <text evidence="1">The sequence shown here is derived from an EMBL/GenBank/DDBJ whole genome shotgun (WGS) entry which is preliminary data.</text>
</comment>
<dbReference type="AlphaFoldDB" id="D1QVK9"/>
<dbReference type="Proteomes" id="UP000004079">
    <property type="component" value="Unassembled WGS sequence"/>
</dbReference>
<dbReference type="HOGENOM" id="CLU_2570961_0_0_10"/>
<gene>
    <name evidence="1" type="ORF">HMPREF0971_02987</name>
</gene>
<organism evidence="1 2">
    <name type="scientific">Segatella oris F0302</name>
    <dbReference type="NCBI Taxonomy" id="649760"/>
    <lineage>
        <taxon>Bacteria</taxon>
        <taxon>Pseudomonadati</taxon>
        <taxon>Bacteroidota</taxon>
        <taxon>Bacteroidia</taxon>
        <taxon>Bacteroidales</taxon>
        <taxon>Prevotellaceae</taxon>
        <taxon>Segatella</taxon>
    </lineage>
</organism>
<reference evidence="1 2" key="1">
    <citation type="submission" date="2009-11" db="EMBL/GenBank/DDBJ databases">
        <authorList>
            <person name="Weinstock G."/>
            <person name="Sodergren E."/>
            <person name="Clifton S."/>
            <person name="Fulton L."/>
            <person name="Fulton B."/>
            <person name="Courtney L."/>
            <person name="Fronick C."/>
            <person name="Harrison M."/>
            <person name="Strong C."/>
            <person name="Farmer C."/>
            <person name="Delahaunty K."/>
            <person name="Markovic C."/>
            <person name="Hall O."/>
            <person name="Minx P."/>
            <person name="Tomlinson C."/>
            <person name="Mitreva M."/>
            <person name="Nelson J."/>
            <person name="Hou S."/>
            <person name="Wollam A."/>
            <person name="Pepin K.H."/>
            <person name="Johnson M."/>
            <person name="Bhonagiri V."/>
            <person name="Nash W.E."/>
            <person name="Warren W."/>
            <person name="Chinwalla A."/>
            <person name="Mardis E.R."/>
            <person name="Wilson R.K."/>
        </authorList>
    </citation>
    <scope>NUCLEOTIDE SEQUENCE [LARGE SCALE GENOMIC DNA]</scope>
    <source>
        <strain evidence="1 2">F0302</strain>
    </source>
</reference>
<name>D1QVK9_9BACT</name>
<sequence>MIDRRTNPFFFQTQNRLHLFFNAMIIRLLRKKKQHASQLAFPSFAICIKLPRKVTQITARFILYRLIIPLLLFHHNDHVAK</sequence>
<evidence type="ECO:0000313" key="1">
    <source>
        <dbReference type="EMBL" id="EFB30730.1"/>
    </source>
</evidence>
<dbReference type="EMBL" id="ACUZ02000056">
    <property type="protein sequence ID" value="EFB30730.1"/>
    <property type="molecule type" value="Genomic_DNA"/>
</dbReference>